<dbReference type="Proteomes" id="UP000249696">
    <property type="component" value="Unassembled WGS sequence"/>
</dbReference>
<evidence type="ECO:0008006" key="3">
    <source>
        <dbReference type="Google" id="ProtNLM"/>
    </source>
</evidence>
<name>A0A327REF8_9FLAO</name>
<dbReference type="AlphaFoldDB" id="A0A327REF8"/>
<organism evidence="1 2">
    <name type="scientific">Arenibacter echinorum</name>
    <dbReference type="NCBI Taxonomy" id="440515"/>
    <lineage>
        <taxon>Bacteria</taxon>
        <taxon>Pseudomonadati</taxon>
        <taxon>Bacteroidota</taxon>
        <taxon>Flavobacteriia</taxon>
        <taxon>Flavobacteriales</taxon>
        <taxon>Flavobacteriaceae</taxon>
        <taxon>Arenibacter</taxon>
    </lineage>
</organism>
<reference evidence="1 2" key="1">
    <citation type="submission" date="2018-06" db="EMBL/GenBank/DDBJ databases">
        <title>Genomic Encyclopedia of Archaeal and Bacterial Type Strains, Phase II (KMG-II): from individual species to whole genera.</title>
        <authorList>
            <person name="Goeker M."/>
        </authorList>
    </citation>
    <scope>NUCLEOTIDE SEQUENCE [LARGE SCALE GENOMIC DNA]</scope>
    <source>
        <strain evidence="1 2">DSM 23522</strain>
    </source>
</reference>
<dbReference type="OrthoDB" id="572467at2"/>
<dbReference type="EMBL" id="QLLN01000001">
    <property type="protein sequence ID" value="RAJ15386.1"/>
    <property type="molecule type" value="Genomic_DNA"/>
</dbReference>
<dbReference type="RefSeq" id="WP_111621718.1">
    <property type="nucleotide sequence ID" value="NZ_QLLN01000001.1"/>
</dbReference>
<evidence type="ECO:0000313" key="1">
    <source>
        <dbReference type="EMBL" id="RAJ15386.1"/>
    </source>
</evidence>
<sequence length="126" mass="14583">MLGGIKDERLVFVYNANSGFGNALLDSVHKTLDPKTYNCNLCAITFGFFSENNKWKKFRQGSGLEMEFLHRDEFKKRYPNERQGKETFPLVFILKEGKLQEFLPKAEINAMKSQEDLILAIQEKLS</sequence>
<evidence type="ECO:0000313" key="2">
    <source>
        <dbReference type="Proteomes" id="UP000249696"/>
    </source>
</evidence>
<comment type="caution">
    <text evidence="1">The sequence shown here is derived from an EMBL/GenBank/DDBJ whole genome shotgun (WGS) entry which is preliminary data.</text>
</comment>
<protein>
    <recommendedName>
        <fullName evidence="3">GTPase</fullName>
    </recommendedName>
</protein>
<keyword evidence="2" id="KW-1185">Reference proteome</keyword>
<gene>
    <name evidence="1" type="ORF">LV92_00079</name>
</gene>
<proteinExistence type="predicted"/>
<accession>A0A327REF8</accession>